<dbReference type="InterPro" id="IPR003593">
    <property type="entry name" value="AAA+_ATPase"/>
</dbReference>
<dbReference type="AlphaFoldDB" id="A0AAW7M8K6"/>
<keyword evidence="1" id="KW-0813">Transport</keyword>
<dbReference type="InterPro" id="IPR003439">
    <property type="entry name" value="ABC_transporter-like_ATP-bd"/>
</dbReference>
<evidence type="ECO:0000256" key="1">
    <source>
        <dbReference type="ARBA" id="ARBA00022448"/>
    </source>
</evidence>
<evidence type="ECO:0000313" key="6">
    <source>
        <dbReference type="Proteomes" id="UP001172737"/>
    </source>
</evidence>
<feature type="domain" description="ABC transporter" evidence="4">
    <location>
        <begin position="3"/>
        <end position="234"/>
    </location>
</feature>
<comment type="caution">
    <text evidence="5">The sequence shown here is derived from an EMBL/GenBank/DDBJ whole genome shotgun (WGS) entry which is preliminary data.</text>
</comment>
<dbReference type="EMBL" id="JAUHPX010000003">
    <property type="protein sequence ID" value="MDN4487950.1"/>
    <property type="molecule type" value="Genomic_DNA"/>
</dbReference>
<proteinExistence type="predicted"/>
<dbReference type="InterPro" id="IPR017871">
    <property type="entry name" value="ABC_transporter-like_CS"/>
</dbReference>
<dbReference type="FunFam" id="3.40.50.300:FF:000134">
    <property type="entry name" value="Iron-enterobactin ABC transporter ATP-binding protein"/>
    <property type="match status" value="1"/>
</dbReference>
<dbReference type="GO" id="GO:0005524">
    <property type="term" value="F:ATP binding"/>
    <property type="evidence" value="ECO:0007669"/>
    <property type="project" value="UniProtKB-KW"/>
</dbReference>
<gene>
    <name evidence="5" type="ORF">QQX10_07195</name>
</gene>
<dbReference type="Gene3D" id="3.40.50.300">
    <property type="entry name" value="P-loop containing nucleotide triphosphate hydrolases"/>
    <property type="match status" value="1"/>
</dbReference>
<dbReference type="PANTHER" id="PTHR42794">
    <property type="entry name" value="HEMIN IMPORT ATP-BINDING PROTEIN HMUV"/>
    <property type="match status" value="1"/>
</dbReference>
<keyword evidence="6" id="KW-1185">Reference proteome</keyword>
<reference evidence="5" key="1">
    <citation type="submission" date="2023-06" db="EMBL/GenBank/DDBJ databases">
        <title>Sysu t00039.</title>
        <authorList>
            <person name="Gao L."/>
            <person name="Fang B.-Z."/>
            <person name="Li W.-J."/>
        </authorList>
    </citation>
    <scope>NUCLEOTIDE SEQUENCE</scope>
    <source>
        <strain evidence="5">SYSU T00039</strain>
    </source>
</reference>
<dbReference type="InterPro" id="IPR027417">
    <property type="entry name" value="P-loop_NTPase"/>
</dbReference>
<dbReference type="SMART" id="SM00382">
    <property type="entry name" value="AAA"/>
    <property type="match status" value="1"/>
</dbReference>
<evidence type="ECO:0000256" key="2">
    <source>
        <dbReference type="ARBA" id="ARBA00022741"/>
    </source>
</evidence>
<keyword evidence="2" id="KW-0547">Nucleotide-binding</keyword>
<dbReference type="GO" id="GO:0016887">
    <property type="term" value="F:ATP hydrolysis activity"/>
    <property type="evidence" value="ECO:0007669"/>
    <property type="project" value="InterPro"/>
</dbReference>
<organism evidence="5 6">
    <name type="scientific">Demequina lignilytica</name>
    <dbReference type="NCBI Taxonomy" id="3051663"/>
    <lineage>
        <taxon>Bacteria</taxon>
        <taxon>Bacillati</taxon>
        <taxon>Actinomycetota</taxon>
        <taxon>Actinomycetes</taxon>
        <taxon>Micrococcales</taxon>
        <taxon>Demequinaceae</taxon>
        <taxon>Demequina</taxon>
    </lineage>
</organism>
<dbReference type="PANTHER" id="PTHR42794:SF2">
    <property type="entry name" value="ABC TRANSPORTER ATP-BINDING PROTEIN"/>
    <property type="match status" value="1"/>
</dbReference>
<dbReference type="RefSeq" id="WP_301121893.1">
    <property type="nucleotide sequence ID" value="NZ_JAUHPX010000003.1"/>
</dbReference>
<evidence type="ECO:0000259" key="4">
    <source>
        <dbReference type="PROSITE" id="PS50893"/>
    </source>
</evidence>
<dbReference type="PROSITE" id="PS00211">
    <property type="entry name" value="ABC_TRANSPORTER_1"/>
    <property type="match status" value="1"/>
</dbReference>
<dbReference type="PROSITE" id="PS50893">
    <property type="entry name" value="ABC_TRANSPORTER_2"/>
    <property type="match status" value="1"/>
</dbReference>
<keyword evidence="3 5" id="KW-0067">ATP-binding</keyword>
<dbReference type="Pfam" id="PF00005">
    <property type="entry name" value="ABC_tran"/>
    <property type="match status" value="1"/>
</dbReference>
<name>A0AAW7M8K6_9MICO</name>
<dbReference type="Proteomes" id="UP001172737">
    <property type="component" value="Unassembled WGS sequence"/>
</dbReference>
<dbReference type="SUPFAM" id="SSF52540">
    <property type="entry name" value="P-loop containing nucleoside triphosphate hydrolases"/>
    <property type="match status" value="1"/>
</dbReference>
<accession>A0AAW7M8K6</accession>
<sequence>MELRIEDLTVHRGGRVAVRGVAFAVPAGARVALLGPNGAGKSTLLAAIAALVPRTSGAVLLDGEPAHRLSRRTLARRVALLEQHADAAIALTAAQIVELGLLPHHRGHRRPHDAAGQARAALASVGADHLADRDWARLSGGERQRVSVARALAQRPALLLLDEPTNHLDIRAQLETLRLVRSRGITVVAALHDLNHAAAWATHVAVLDHGGLVAFGAPGEVLTPALIARVYGVTATVLDHPGDGRPVLALDPTEEDS</sequence>
<evidence type="ECO:0000256" key="3">
    <source>
        <dbReference type="ARBA" id="ARBA00022840"/>
    </source>
</evidence>
<dbReference type="CDD" id="cd03214">
    <property type="entry name" value="ABC_Iron-Siderophores_B12_Hemin"/>
    <property type="match status" value="1"/>
</dbReference>
<evidence type="ECO:0000313" key="5">
    <source>
        <dbReference type="EMBL" id="MDN4487950.1"/>
    </source>
</evidence>
<protein>
    <submittedName>
        <fullName evidence="5">ABC transporter ATP-binding protein</fullName>
    </submittedName>
</protein>